<evidence type="ECO:0000259" key="12">
    <source>
        <dbReference type="Pfam" id="PF04101"/>
    </source>
</evidence>
<dbReference type="Pfam" id="PF04101">
    <property type="entry name" value="Glyco_tran_28_C"/>
    <property type="match status" value="1"/>
</dbReference>
<dbReference type="UniPathway" id="UPA00219"/>
<evidence type="ECO:0000256" key="9">
    <source>
        <dbReference type="ARBA" id="ARBA00023316"/>
    </source>
</evidence>
<keyword evidence="5 10" id="KW-0133">Cell shape</keyword>
<evidence type="ECO:0000256" key="1">
    <source>
        <dbReference type="ARBA" id="ARBA00022475"/>
    </source>
</evidence>
<protein>
    <recommendedName>
        <fullName evidence="10">UDP-N-acetylglucosamine--N-acetylmuramyl-(pentapeptide) pyrophosphoryl-undecaprenol N-acetylglucosamine transferase</fullName>
        <ecNumber evidence="10">2.4.1.227</ecNumber>
    </recommendedName>
    <alternativeName>
        <fullName evidence="10">Undecaprenyl-PP-MurNAc-pentapeptide-UDPGlcNAc GlcNAc transferase</fullName>
    </alternativeName>
</protein>
<dbReference type="Gene3D" id="3.40.50.2000">
    <property type="entry name" value="Glycogen Phosphorylase B"/>
    <property type="match status" value="2"/>
</dbReference>
<evidence type="ECO:0000256" key="2">
    <source>
        <dbReference type="ARBA" id="ARBA00022618"/>
    </source>
</evidence>
<dbReference type="GO" id="GO:0005886">
    <property type="term" value="C:plasma membrane"/>
    <property type="evidence" value="ECO:0007669"/>
    <property type="project" value="UniProtKB-SubCell"/>
</dbReference>
<dbReference type="HAMAP" id="MF_00033">
    <property type="entry name" value="MurG"/>
    <property type="match status" value="1"/>
</dbReference>
<keyword evidence="8 10" id="KW-0131">Cell cycle</keyword>
<keyword evidence="6 10" id="KW-0573">Peptidoglycan synthesis</keyword>
<dbReference type="GO" id="GO:0051301">
    <property type="term" value="P:cell division"/>
    <property type="evidence" value="ECO:0007669"/>
    <property type="project" value="UniProtKB-KW"/>
</dbReference>
<feature type="binding site" evidence="10">
    <location>
        <begin position="15"/>
        <end position="17"/>
    </location>
    <ligand>
        <name>UDP-N-acetyl-alpha-D-glucosamine</name>
        <dbReference type="ChEBI" id="CHEBI:57705"/>
    </ligand>
</feature>
<keyword evidence="2 10" id="KW-0132">Cell division</keyword>
<evidence type="ECO:0000256" key="8">
    <source>
        <dbReference type="ARBA" id="ARBA00023306"/>
    </source>
</evidence>
<evidence type="ECO:0000256" key="5">
    <source>
        <dbReference type="ARBA" id="ARBA00022960"/>
    </source>
</evidence>
<dbReference type="SUPFAM" id="SSF53756">
    <property type="entry name" value="UDP-Glycosyltransferase/glycogen phosphorylase"/>
    <property type="match status" value="1"/>
</dbReference>
<accession>A0A2M7CIC9</accession>
<dbReference type="EC" id="2.4.1.227" evidence="10"/>
<dbReference type="GO" id="GO:0071555">
    <property type="term" value="P:cell wall organization"/>
    <property type="evidence" value="ECO:0007669"/>
    <property type="project" value="UniProtKB-KW"/>
</dbReference>
<reference evidence="14" key="1">
    <citation type="submission" date="2017-09" db="EMBL/GenBank/DDBJ databases">
        <title>Depth-based differentiation of microbial function through sediment-hosted aquifers and enrichment of novel symbionts in the deep terrestrial subsurface.</title>
        <authorList>
            <person name="Probst A.J."/>
            <person name="Ladd B."/>
            <person name="Jarett J.K."/>
            <person name="Geller-Mcgrath D.E."/>
            <person name="Sieber C.M.K."/>
            <person name="Emerson J.B."/>
            <person name="Anantharaman K."/>
            <person name="Thomas B.C."/>
            <person name="Malmstrom R."/>
            <person name="Stieglmeier M."/>
            <person name="Klingl A."/>
            <person name="Woyke T."/>
            <person name="Ryan C.M."/>
            <person name="Banfield J.F."/>
        </authorList>
    </citation>
    <scope>NUCLEOTIDE SEQUENCE [LARGE SCALE GENOMIC DNA]</scope>
</reference>
<dbReference type="Pfam" id="PF03033">
    <property type="entry name" value="Glyco_transf_28"/>
    <property type="match status" value="1"/>
</dbReference>
<name>A0A2M7CIC9_9BACT</name>
<dbReference type="GO" id="GO:0005975">
    <property type="term" value="P:carbohydrate metabolic process"/>
    <property type="evidence" value="ECO:0007669"/>
    <property type="project" value="InterPro"/>
</dbReference>
<dbReference type="CDD" id="cd03785">
    <property type="entry name" value="GT28_MurG"/>
    <property type="match status" value="1"/>
</dbReference>
<keyword evidence="7 10" id="KW-0472">Membrane</keyword>
<evidence type="ECO:0000313" key="14">
    <source>
        <dbReference type="Proteomes" id="UP000229966"/>
    </source>
</evidence>
<comment type="catalytic activity">
    <reaction evidence="10">
        <text>di-trans,octa-cis-undecaprenyl diphospho-N-acetyl-alpha-D-muramoyl-L-alanyl-D-glutamyl-meso-2,6-diaminopimeloyl-D-alanyl-D-alanine + UDP-N-acetyl-alpha-D-glucosamine = di-trans,octa-cis-undecaprenyl diphospho-[N-acetyl-alpha-D-glucosaminyl-(1-&gt;4)]-N-acetyl-alpha-D-muramoyl-L-alanyl-D-glutamyl-meso-2,6-diaminopimeloyl-D-alanyl-D-alanine + UDP + H(+)</text>
        <dbReference type="Rhea" id="RHEA:31227"/>
        <dbReference type="ChEBI" id="CHEBI:15378"/>
        <dbReference type="ChEBI" id="CHEBI:57705"/>
        <dbReference type="ChEBI" id="CHEBI:58223"/>
        <dbReference type="ChEBI" id="CHEBI:61387"/>
        <dbReference type="ChEBI" id="CHEBI:61388"/>
        <dbReference type="EC" id="2.4.1.227"/>
    </reaction>
</comment>
<dbReference type="Proteomes" id="UP000229966">
    <property type="component" value="Unassembled WGS sequence"/>
</dbReference>
<proteinExistence type="inferred from homology"/>
<dbReference type="NCBIfam" id="TIGR01133">
    <property type="entry name" value="murG"/>
    <property type="match status" value="1"/>
</dbReference>
<keyword evidence="4 10" id="KW-0808">Transferase</keyword>
<dbReference type="InterPro" id="IPR007235">
    <property type="entry name" value="Glyco_trans_28_C"/>
</dbReference>
<feature type="domain" description="Glycosyltransferase family 28 N-terminal" evidence="11">
    <location>
        <begin position="8"/>
        <end position="142"/>
    </location>
</feature>
<dbReference type="AlphaFoldDB" id="A0A2M7CIC9"/>
<dbReference type="InterPro" id="IPR006009">
    <property type="entry name" value="GlcNAc_MurG"/>
</dbReference>
<dbReference type="PANTHER" id="PTHR21015">
    <property type="entry name" value="UDP-N-ACETYLGLUCOSAMINE--N-ACETYLMURAMYL-(PENTAPEPTIDE) PYROPHOSPHORYL-UNDECAPRENOL N-ACETYLGLUCOSAMINE TRANSFERASE 1"/>
    <property type="match status" value="1"/>
</dbReference>
<dbReference type="EMBL" id="PEUM01000052">
    <property type="protein sequence ID" value="PIV25401.1"/>
    <property type="molecule type" value="Genomic_DNA"/>
</dbReference>
<evidence type="ECO:0000256" key="6">
    <source>
        <dbReference type="ARBA" id="ARBA00022984"/>
    </source>
</evidence>
<comment type="similarity">
    <text evidence="10">Belongs to the glycosyltransferase 28 family. MurG subfamily.</text>
</comment>
<comment type="subcellular location">
    <subcellularLocation>
        <location evidence="10">Cell membrane</location>
        <topology evidence="10">Peripheral membrane protein</topology>
        <orientation evidence="10">Cytoplasmic side</orientation>
    </subcellularLocation>
</comment>
<gene>
    <name evidence="10 13" type="primary">murG</name>
    <name evidence="13" type="ORF">COS38_01865</name>
</gene>
<evidence type="ECO:0000259" key="11">
    <source>
        <dbReference type="Pfam" id="PF03033"/>
    </source>
</evidence>
<keyword evidence="3 10" id="KW-0328">Glycosyltransferase</keyword>
<comment type="pathway">
    <text evidence="10">Cell wall biogenesis; peptidoglycan biosynthesis.</text>
</comment>
<feature type="binding site" evidence="10">
    <location>
        <position position="289"/>
    </location>
    <ligand>
        <name>UDP-N-acetyl-alpha-D-glucosamine</name>
        <dbReference type="ChEBI" id="CHEBI:57705"/>
    </ligand>
</feature>
<dbReference type="PANTHER" id="PTHR21015:SF22">
    <property type="entry name" value="GLYCOSYLTRANSFERASE"/>
    <property type="match status" value="1"/>
</dbReference>
<dbReference type="GO" id="GO:0009252">
    <property type="term" value="P:peptidoglycan biosynthetic process"/>
    <property type="evidence" value="ECO:0007669"/>
    <property type="project" value="UniProtKB-UniRule"/>
</dbReference>
<keyword evidence="9 10" id="KW-0961">Cell wall biogenesis/degradation</keyword>
<feature type="domain" description="Glycosyl transferase family 28 C-terminal" evidence="12">
    <location>
        <begin position="188"/>
        <end position="338"/>
    </location>
</feature>
<evidence type="ECO:0000256" key="3">
    <source>
        <dbReference type="ARBA" id="ARBA00022676"/>
    </source>
</evidence>
<comment type="caution">
    <text evidence="10">Lacks conserved residue(s) required for the propagation of feature annotation.</text>
</comment>
<feature type="binding site" evidence="10">
    <location>
        <position position="195"/>
    </location>
    <ligand>
        <name>UDP-N-acetyl-alpha-D-glucosamine</name>
        <dbReference type="ChEBI" id="CHEBI:57705"/>
    </ligand>
</feature>
<dbReference type="GO" id="GO:0051991">
    <property type="term" value="F:UDP-N-acetyl-D-glucosamine:N-acetylmuramoyl-L-alanyl-D-glutamyl-meso-2,6-diaminopimelyl-D-alanyl-D-alanine-diphosphoundecaprenol 4-beta-N-acetylglucosaminlytransferase activity"/>
    <property type="evidence" value="ECO:0007669"/>
    <property type="project" value="RHEA"/>
</dbReference>
<evidence type="ECO:0000256" key="10">
    <source>
        <dbReference type="HAMAP-Rule" id="MF_00033"/>
    </source>
</evidence>
<evidence type="ECO:0000256" key="4">
    <source>
        <dbReference type="ARBA" id="ARBA00022679"/>
    </source>
</evidence>
<organism evidence="13 14">
    <name type="scientific">Candidatus Berkelbacteria bacterium CG03_land_8_20_14_0_80_40_36</name>
    <dbReference type="NCBI Taxonomy" id="1974509"/>
    <lineage>
        <taxon>Bacteria</taxon>
        <taxon>Candidatus Berkelbacteria</taxon>
    </lineage>
</organism>
<comment type="function">
    <text evidence="10">Cell wall formation. Catalyzes the transfer of a GlcNAc subunit on undecaprenyl-pyrophosphoryl-MurNAc-pentapeptide (lipid intermediate I) to form undecaprenyl-pyrophosphoryl-MurNAc-(pentapeptide)GlcNAc (lipid intermediate II).</text>
</comment>
<sequence>MVNKRKKVALSAGGTAGHINPLLEVAKVLQEQDIELLYLGTSGIEKQLVGKTIKFQTILAGKLHRHISLATILNLAKLKIGIFQAIWHLKKFKPDVVFAKGGFVSLPVVLASKILRIPLVAHESDAEIGLSNKIALKFCQKICLGFPLENYTGINLAKAVFTGTPVNPLIHHTKVDYRYFGFDAKKQVIFITGGSQGAQTLNEKIAQILPELLENYQIIFQTGAHKPDYKAGKNDFWQKEFLDDAQMAKAYATADLIISRAGASTLAEISASGKPAILIPLPWSAQNHQVKNARIIEKAGAVVVLDQKNTSPEKIAITINNILDNKIKIKAMAQAVSQFYEPQSARKIANEISKLL</sequence>
<evidence type="ECO:0000313" key="13">
    <source>
        <dbReference type="EMBL" id="PIV25401.1"/>
    </source>
</evidence>
<dbReference type="GO" id="GO:0050511">
    <property type="term" value="F:undecaprenyldiphospho-muramoylpentapeptide beta-N-acetylglucosaminyltransferase activity"/>
    <property type="evidence" value="ECO:0007669"/>
    <property type="project" value="UniProtKB-UniRule"/>
</dbReference>
<keyword evidence="1 10" id="KW-1003">Cell membrane</keyword>
<dbReference type="InterPro" id="IPR004276">
    <property type="entry name" value="GlycoTrans_28_N"/>
</dbReference>
<dbReference type="GO" id="GO:0008360">
    <property type="term" value="P:regulation of cell shape"/>
    <property type="evidence" value="ECO:0007669"/>
    <property type="project" value="UniProtKB-KW"/>
</dbReference>
<comment type="caution">
    <text evidence="13">The sequence shown here is derived from an EMBL/GenBank/DDBJ whole genome shotgun (WGS) entry which is preliminary data.</text>
</comment>
<evidence type="ECO:0000256" key="7">
    <source>
        <dbReference type="ARBA" id="ARBA00023136"/>
    </source>
</evidence>